<feature type="chain" id="PRO_5043752293" description="Oplophorus-luciferin 2-monooxygenase non-catalytic subunit" evidence="3">
    <location>
        <begin position="26"/>
        <end position="353"/>
    </location>
</feature>
<dbReference type="InterPro" id="IPR032675">
    <property type="entry name" value="LRR_dom_sf"/>
</dbReference>
<gene>
    <name evidence="4" type="ORF">MNOR_LOCUS37264</name>
</gene>
<evidence type="ECO:0000313" key="5">
    <source>
        <dbReference type="Proteomes" id="UP001497623"/>
    </source>
</evidence>
<evidence type="ECO:0000256" key="1">
    <source>
        <dbReference type="ARBA" id="ARBA00022614"/>
    </source>
</evidence>
<keyword evidence="5" id="KW-1185">Reference proteome</keyword>
<accession>A0AAV2SLE8</accession>
<dbReference type="Proteomes" id="UP001497623">
    <property type="component" value="Unassembled WGS sequence"/>
</dbReference>
<sequence length="353" mass="39771">FTLKLQAMKSHIIILLYIGVACVSGQINRHEYPTPSAVYNQSKVDVKQDDHHLPEYYGYERPCPNAEDIAPCVCTYDSGDNSMDLECSSVESEEQLKQIFKADFPFKNFKQFHLHDNSNMKVLEEGVFNGISFEIIKIQHNNLEIIETQALDSCYATAREMRLYSNNITSFPFGELSQFSKLSVFDISDNPLSVIPVDAFHGLITLEDLSITLNNADFVGTFQDLPKLRRIWLDHNYITTIPAHFINTSSSDLSSIGLDGNNIVSVEPDAFDIVDGLDIYMAGNSLSTLEEATWRSYLEAGGLLWAYDNPLVCGCDIAWLFGEDQLLEQVNDYTTCTDGQFLQDLDPTIFDNC</sequence>
<keyword evidence="2" id="KW-0677">Repeat</keyword>
<dbReference type="SUPFAM" id="SSF52058">
    <property type="entry name" value="L domain-like"/>
    <property type="match status" value="1"/>
</dbReference>
<protein>
    <recommendedName>
        <fullName evidence="6">Oplophorus-luciferin 2-monooxygenase non-catalytic subunit</fullName>
    </recommendedName>
</protein>
<dbReference type="InterPro" id="IPR003591">
    <property type="entry name" value="Leu-rich_rpt_typical-subtyp"/>
</dbReference>
<dbReference type="InterPro" id="IPR001611">
    <property type="entry name" value="Leu-rich_rpt"/>
</dbReference>
<dbReference type="PANTHER" id="PTHR24366">
    <property type="entry name" value="IG(IMMUNOGLOBULIN) AND LRR(LEUCINE RICH REPEAT) DOMAINS"/>
    <property type="match status" value="1"/>
</dbReference>
<organism evidence="4 5">
    <name type="scientific">Meganyctiphanes norvegica</name>
    <name type="common">Northern krill</name>
    <name type="synonym">Thysanopoda norvegica</name>
    <dbReference type="NCBI Taxonomy" id="48144"/>
    <lineage>
        <taxon>Eukaryota</taxon>
        <taxon>Metazoa</taxon>
        <taxon>Ecdysozoa</taxon>
        <taxon>Arthropoda</taxon>
        <taxon>Crustacea</taxon>
        <taxon>Multicrustacea</taxon>
        <taxon>Malacostraca</taxon>
        <taxon>Eumalacostraca</taxon>
        <taxon>Eucarida</taxon>
        <taxon>Euphausiacea</taxon>
        <taxon>Euphausiidae</taxon>
        <taxon>Meganyctiphanes</taxon>
    </lineage>
</organism>
<proteinExistence type="predicted"/>
<evidence type="ECO:0008006" key="6">
    <source>
        <dbReference type="Google" id="ProtNLM"/>
    </source>
</evidence>
<dbReference type="Gene3D" id="3.80.10.10">
    <property type="entry name" value="Ribonuclease Inhibitor"/>
    <property type="match status" value="1"/>
</dbReference>
<keyword evidence="3" id="KW-0732">Signal</keyword>
<feature type="signal peptide" evidence="3">
    <location>
        <begin position="1"/>
        <end position="25"/>
    </location>
</feature>
<evidence type="ECO:0000313" key="4">
    <source>
        <dbReference type="EMBL" id="CAL4197542.1"/>
    </source>
</evidence>
<evidence type="ECO:0000256" key="3">
    <source>
        <dbReference type="SAM" id="SignalP"/>
    </source>
</evidence>
<feature type="non-terminal residue" evidence="4">
    <location>
        <position position="1"/>
    </location>
</feature>
<reference evidence="4 5" key="1">
    <citation type="submission" date="2024-05" db="EMBL/GenBank/DDBJ databases">
        <authorList>
            <person name="Wallberg A."/>
        </authorList>
    </citation>
    <scope>NUCLEOTIDE SEQUENCE [LARGE SCALE GENOMIC DNA]</scope>
</reference>
<comment type="caution">
    <text evidence="4">The sequence shown here is derived from an EMBL/GenBank/DDBJ whole genome shotgun (WGS) entry which is preliminary data.</text>
</comment>
<dbReference type="PANTHER" id="PTHR24366:SF96">
    <property type="entry name" value="LEUCINE RICH REPEAT CONTAINING 53"/>
    <property type="match status" value="1"/>
</dbReference>
<dbReference type="EMBL" id="CAXKWB010073704">
    <property type="protein sequence ID" value="CAL4197542.1"/>
    <property type="molecule type" value="Genomic_DNA"/>
</dbReference>
<dbReference type="SMART" id="SM00369">
    <property type="entry name" value="LRR_TYP"/>
    <property type="match status" value="2"/>
</dbReference>
<name>A0AAV2SLE8_MEGNR</name>
<dbReference type="Pfam" id="PF13855">
    <property type="entry name" value="LRR_8"/>
    <property type="match status" value="1"/>
</dbReference>
<keyword evidence="1" id="KW-0433">Leucine-rich repeat</keyword>
<dbReference type="AlphaFoldDB" id="A0AAV2SLE8"/>
<evidence type="ECO:0000256" key="2">
    <source>
        <dbReference type="ARBA" id="ARBA00022737"/>
    </source>
</evidence>